<protein>
    <recommendedName>
        <fullName evidence="5">GPI anchored protein</fullName>
    </recommendedName>
</protein>
<dbReference type="Proteomes" id="UP000635477">
    <property type="component" value="Unassembled WGS sequence"/>
</dbReference>
<dbReference type="PANTHER" id="PTHR39599:SF2">
    <property type="entry name" value="ANCHORED PROTEIN, PUTATIVE (AFU_ORTHOLOGUE AFUA_1G09650)-RELATED"/>
    <property type="match status" value="1"/>
</dbReference>
<evidence type="ECO:0000256" key="1">
    <source>
        <dbReference type="SAM" id="MobiDB-lite"/>
    </source>
</evidence>
<dbReference type="EMBL" id="JABEYC010000659">
    <property type="protein sequence ID" value="KAF4975263.1"/>
    <property type="molecule type" value="Genomic_DNA"/>
</dbReference>
<feature type="compositionally biased region" description="Low complexity" evidence="1">
    <location>
        <begin position="287"/>
        <end position="306"/>
    </location>
</feature>
<organism evidence="3 4">
    <name type="scientific">Fusarium zealandicum</name>
    <dbReference type="NCBI Taxonomy" id="1053134"/>
    <lineage>
        <taxon>Eukaryota</taxon>
        <taxon>Fungi</taxon>
        <taxon>Dikarya</taxon>
        <taxon>Ascomycota</taxon>
        <taxon>Pezizomycotina</taxon>
        <taxon>Sordariomycetes</taxon>
        <taxon>Hypocreomycetidae</taxon>
        <taxon>Hypocreales</taxon>
        <taxon>Nectriaceae</taxon>
        <taxon>Fusarium</taxon>
        <taxon>Fusarium staphyleae species complex</taxon>
    </lineage>
</organism>
<feature type="region of interest" description="Disordered" evidence="1">
    <location>
        <begin position="242"/>
        <end position="321"/>
    </location>
</feature>
<reference evidence="3" key="1">
    <citation type="journal article" date="2020" name="BMC Genomics">
        <title>Correction to: Identification and distribution of gene clusters required for synthesis of sphingolipid metabolism inhibitors in diverse species of the filamentous fungus Fusarium.</title>
        <authorList>
            <person name="Kim H.S."/>
            <person name="Lohmar J.M."/>
            <person name="Busman M."/>
            <person name="Brown D.W."/>
            <person name="Naumann T.A."/>
            <person name="Divon H.H."/>
            <person name="Lysoe E."/>
            <person name="Uhlig S."/>
            <person name="Proctor R.H."/>
        </authorList>
    </citation>
    <scope>NUCLEOTIDE SEQUENCE</scope>
    <source>
        <strain evidence="3">NRRL 22465</strain>
    </source>
</reference>
<proteinExistence type="predicted"/>
<evidence type="ECO:0000313" key="3">
    <source>
        <dbReference type="EMBL" id="KAF4975263.1"/>
    </source>
</evidence>
<accession>A0A8H4XI64</accession>
<keyword evidence="4" id="KW-1185">Reference proteome</keyword>
<feature type="chain" id="PRO_5034834125" description="GPI anchored protein" evidence="2">
    <location>
        <begin position="26"/>
        <end position="456"/>
    </location>
</feature>
<evidence type="ECO:0008006" key="5">
    <source>
        <dbReference type="Google" id="ProtNLM"/>
    </source>
</evidence>
<evidence type="ECO:0000256" key="2">
    <source>
        <dbReference type="SAM" id="SignalP"/>
    </source>
</evidence>
<feature type="signal peptide" evidence="2">
    <location>
        <begin position="1"/>
        <end position="25"/>
    </location>
</feature>
<feature type="compositionally biased region" description="Low complexity" evidence="1">
    <location>
        <begin position="242"/>
        <end position="259"/>
    </location>
</feature>
<dbReference type="OrthoDB" id="2426396at2759"/>
<dbReference type="AlphaFoldDB" id="A0A8H4XI64"/>
<keyword evidence="2" id="KW-0732">Signal</keyword>
<gene>
    <name evidence="3" type="ORF">FZEAL_7930</name>
</gene>
<evidence type="ECO:0000313" key="4">
    <source>
        <dbReference type="Proteomes" id="UP000635477"/>
    </source>
</evidence>
<dbReference type="PANTHER" id="PTHR39599">
    <property type="entry name" value="GPI-ANCHORED PROTEIN (EUROFUNG)-RELATED-RELATED"/>
    <property type="match status" value="1"/>
</dbReference>
<reference evidence="3" key="2">
    <citation type="submission" date="2020-05" db="EMBL/GenBank/DDBJ databases">
        <authorList>
            <person name="Kim H.-S."/>
            <person name="Proctor R.H."/>
            <person name="Brown D.W."/>
        </authorList>
    </citation>
    <scope>NUCLEOTIDE SEQUENCE</scope>
    <source>
        <strain evidence="3">NRRL 22465</strain>
    </source>
</reference>
<comment type="caution">
    <text evidence="3">The sequence shown here is derived from an EMBL/GenBank/DDBJ whole genome shotgun (WGS) entry which is preliminary data.</text>
</comment>
<name>A0A8H4XI64_9HYPO</name>
<feature type="compositionally biased region" description="Acidic residues" evidence="1">
    <location>
        <begin position="260"/>
        <end position="286"/>
    </location>
</feature>
<sequence>MRSVSALFALPASLVVLLSQAVAEAGSPTAVRKLPPNCGEKLLREHLAFAPLQVLSPREAAEAAVSFLDEQDDEFLVLSGTGRFFRPAFAPHSEESQESLLRRAAEALALLQRRSGCPNGMNSCSSIESDVKCCQDGTYCVDVGNAVAGGIACCPNGASCGGGVGSCPSDATSCSEELGGGCCIPGYVCQGLGCVPSASATPTKTAVQSSTEGETPQTITTTQTTIIEGNPSTVVVTLVVTETPSAEPTTETTTQVVTASEEETTSEEEATSEPETETDTETETEPDTQTQTTIATATGSVTGAAPYRPTGTSMTSSEDEDTQTGCPTGFYGCLATHGGGCCRTDRDCDTHDCPAPSTTIVSDGATIVVLATDAPPAPGPKSTCASGWFLCGDDAGPVAGCCPSGYDCGTASCYTAQASATGSVQKEFPEADASTRERPALMLASVAVFFACAALV</sequence>